<evidence type="ECO:0000256" key="3">
    <source>
        <dbReference type="ARBA" id="ARBA00023163"/>
    </source>
</evidence>
<evidence type="ECO:0000256" key="1">
    <source>
        <dbReference type="ARBA" id="ARBA00023015"/>
    </source>
</evidence>
<organism evidence="5 6">
    <name type="scientific">Dyadobacter koreensis</name>
    <dbReference type="NCBI Taxonomy" id="408657"/>
    <lineage>
        <taxon>Bacteria</taxon>
        <taxon>Pseudomonadati</taxon>
        <taxon>Bacteroidota</taxon>
        <taxon>Cytophagia</taxon>
        <taxon>Cytophagales</taxon>
        <taxon>Spirosomataceae</taxon>
        <taxon>Dyadobacter</taxon>
    </lineage>
</organism>
<dbReference type="InterPro" id="IPR018060">
    <property type="entry name" value="HTH_AraC"/>
</dbReference>
<keyword evidence="6" id="KW-1185">Reference proteome</keyword>
<name>A0A1H6Y9J9_9BACT</name>
<keyword evidence="1" id="KW-0805">Transcription regulation</keyword>
<keyword evidence="2" id="KW-0238">DNA-binding</keyword>
<dbReference type="EMBL" id="FNXY01000007">
    <property type="protein sequence ID" value="SEJ37929.1"/>
    <property type="molecule type" value="Genomic_DNA"/>
</dbReference>
<dbReference type="InterPro" id="IPR014710">
    <property type="entry name" value="RmlC-like_jellyroll"/>
</dbReference>
<evidence type="ECO:0000313" key="6">
    <source>
        <dbReference type="Proteomes" id="UP000199532"/>
    </source>
</evidence>
<dbReference type="AlphaFoldDB" id="A0A1H6Y9J9"/>
<dbReference type="Pfam" id="PF02311">
    <property type="entry name" value="AraC_binding"/>
    <property type="match status" value="1"/>
</dbReference>
<dbReference type="GO" id="GO:0043565">
    <property type="term" value="F:sequence-specific DNA binding"/>
    <property type="evidence" value="ECO:0007669"/>
    <property type="project" value="InterPro"/>
</dbReference>
<dbReference type="STRING" id="408657.SAMN04487995_4352"/>
<evidence type="ECO:0000256" key="2">
    <source>
        <dbReference type="ARBA" id="ARBA00023125"/>
    </source>
</evidence>
<dbReference type="SUPFAM" id="SSF46689">
    <property type="entry name" value="Homeodomain-like"/>
    <property type="match status" value="2"/>
</dbReference>
<dbReference type="GO" id="GO:0003700">
    <property type="term" value="F:DNA-binding transcription factor activity"/>
    <property type="evidence" value="ECO:0007669"/>
    <property type="project" value="InterPro"/>
</dbReference>
<dbReference type="InterPro" id="IPR003313">
    <property type="entry name" value="AraC-bd"/>
</dbReference>
<dbReference type="InterPro" id="IPR018062">
    <property type="entry name" value="HTH_AraC-typ_CS"/>
</dbReference>
<reference evidence="5 6" key="1">
    <citation type="submission" date="2016-10" db="EMBL/GenBank/DDBJ databases">
        <authorList>
            <person name="de Groot N.N."/>
        </authorList>
    </citation>
    <scope>NUCLEOTIDE SEQUENCE [LARGE SCALE GENOMIC DNA]</scope>
    <source>
        <strain evidence="5 6">DSM 19938</strain>
    </source>
</reference>
<dbReference type="PROSITE" id="PS01124">
    <property type="entry name" value="HTH_ARAC_FAMILY_2"/>
    <property type="match status" value="1"/>
</dbReference>
<dbReference type="RefSeq" id="WP_090338366.1">
    <property type="nucleotide sequence ID" value="NZ_FNXY01000007.1"/>
</dbReference>
<dbReference type="SUPFAM" id="SSF51182">
    <property type="entry name" value="RmlC-like cupins"/>
    <property type="match status" value="1"/>
</dbReference>
<dbReference type="InterPro" id="IPR011051">
    <property type="entry name" value="RmlC_Cupin_sf"/>
</dbReference>
<dbReference type="Proteomes" id="UP000199532">
    <property type="component" value="Unassembled WGS sequence"/>
</dbReference>
<proteinExistence type="predicted"/>
<gene>
    <name evidence="5" type="ORF">SAMN04487995_4352</name>
</gene>
<dbReference type="PANTHER" id="PTHR43280:SF27">
    <property type="entry name" value="TRANSCRIPTIONAL REGULATOR MTLR"/>
    <property type="match status" value="1"/>
</dbReference>
<evidence type="ECO:0000259" key="4">
    <source>
        <dbReference type="PROSITE" id="PS01124"/>
    </source>
</evidence>
<protein>
    <submittedName>
        <fullName evidence="5">Transcriptional regulator, AraC family</fullName>
    </submittedName>
</protein>
<dbReference type="Gene3D" id="2.60.120.10">
    <property type="entry name" value="Jelly Rolls"/>
    <property type="match status" value="1"/>
</dbReference>
<dbReference type="SMART" id="SM00342">
    <property type="entry name" value="HTH_ARAC"/>
    <property type="match status" value="1"/>
</dbReference>
<dbReference type="Pfam" id="PF12833">
    <property type="entry name" value="HTH_18"/>
    <property type="match status" value="1"/>
</dbReference>
<dbReference type="Gene3D" id="1.10.10.60">
    <property type="entry name" value="Homeodomain-like"/>
    <property type="match status" value="2"/>
</dbReference>
<dbReference type="InterPro" id="IPR009057">
    <property type="entry name" value="Homeodomain-like_sf"/>
</dbReference>
<accession>A0A1H6Y9J9</accession>
<dbReference type="OrthoDB" id="792101at2"/>
<evidence type="ECO:0000313" key="5">
    <source>
        <dbReference type="EMBL" id="SEJ37929.1"/>
    </source>
</evidence>
<sequence>MKPLIQKLPIDSSSSFVARTYTTPFFETPWHQHEEYELLIETTGQGSVFVGDFIGEYDAGDVFLLGKNLPHWFRKKDSESTGSAVVVQFKEEIFGETFLKLPEMQQISNLLKNASHGIALKGDLKTMVGNTLKSIETLTGFSQLSALLNCLNQISISDQITFLTNSPIISFSKQDQDRIHKVFEYTMQNFQNKILLKDVAAITNQSESAFSHYFKKNTKKNYIQFLTEIRISHACNLLLTTEKSVTEICYESGFHNWSNFSQHFNKIIQQSPMKYRRKYTQATDKKNLSKRAVDA</sequence>
<keyword evidence="3" id="KW-0804">Transcription</keyword>
<dbReference type="PANTHER" id="PTHR43280">
    <property type="entry name" value="ARAC-FAMILY TRANSCRIPTIONAL REGULATOR"/>
    <property type="match status" value="1"/>
</dbReference>
<dbReference type="PROSITE" id="PS00041">
    <property type="entry name" value="HTH_ARAC_FAMILY_1"/>
    <property type="match status" value="1"/>
</dbReference>
<feature type="domain" description="HTH araC/xylS-type" evidence="4">
    <location>
        <begin position="180"/>
        <end position="278"/>
    </location>
</feature>